<dbReference type="AlphaFoldDB" id="A0ABD2KGD3"/>
<accession>A0ABD2KGD3</accession>
<feature type="compositionally biased region" description="Basic and acidic residues" evidence="2">
    <location>
        <begin position="295"/>
        <end position="308"/>
    </location>
</feature>
<dbReference type="EMBL" id="JBICCN010000026">
    <property type="protein sequence ID" value="KAL3101862.1"/>
    <property type="molecule type" value="Genomic_DNA"/>
</dbReference>
<evidence type="ECO:0000256" key="2">
    <source>
        <dbReference type="SAM" id="MobiDB-lite"/>
    </source>
</evidence>
<proteinExistence type="inferred from homology"/>
<reference evidence="4 5" key="1">
    <citation type="submission" date="2024-10" db="EMBL/GenBank/DDBJ databases">
        <authorList>
            <person name="Kim D."/>
        </authorList>
    </citation>
    <scope>NUCLEOTIDE SEQUENCE [LARGE SCALE GENOMIC DNA]</scope>
    <source>
        <strain evidence="4">Taebaek</strain>
    </source>
</reference>
<feature type="compositionally biased region" description="Basic and acidic residues" evidence="2">
    <location>
        <begin position="319"/>
        <end position="332"/>
    </location>
</feature>
<comment type="similarity">
    <text evidence="1">Belongs to the arthropod CHH/MIH/GIH/VIH hormone family.</text>
</comment>
<feature type="region of interest" description="Disordered" evidence="2">
    <location>
        <begin position="289"/>
        <end position="332"/>
    </location>
</feature>
<dbReference type="InterPro" id="IPR035957">
    <property type="entry name" value="Crust_neurohorm_sf"/>
</dbReference>
<evidence type="ECO:0000313" key="5">
    <source>
        <dbReference type="Proteomes" id="UP001620645"/>
    </source>
</evidence>
<keyword evidence="5" id="KW-1185">Reference proteome</keyword>
<keyword evidence="3" id="KW-0812">Transmembrane</keyword>
<organism evidence="4 5">
    <name type="scientific">Heterodera schachtii</name>
    <name type="common">Sugarbeet cyst nematode worm</name>
    <name type="synonym">Tylenchus schachtii</name>
    <dbReference type="NCBI Taxonomy" id="97005"/>
    <lineage>
        <taxon>Eukaryota</taxon>
        <taxon>Metazoa</taxon>
        <taxon>Ecdysozoa</taxon>
        <taxon>Nematoda</taxon>
        <taxon>Chromadorea</taxon>
        <taxon>Rhabditida</taxon>
        <taxon>Tylenchina</taxon>
        <taxon>Tylenchomorpha</taxon>
        <taxon>Tylenchoidea</taxon>
        <taxon>Heteroderidae</taxon>
        <taxon>Heteroderinae</taxon>
        <taxon>Heterodera</taxon>
    </lineage>
</organism>
<keyword evidence="3" id="KW-1133">Transmembrane helix</keyword>
<feature type="transmembrane region" description="Helical" evidence="3">
    <location>
        <begin position="185"/>
        <end position="203"/>
    </location>
</feature>
<protein>
    <submittedName>
        <fullName evidence="4">Uncharacterized protein</fullName>
    </submittedName>
</protein>
<dbReference type="SUPFAM" id="SSF81778">
    <property type="entry name" value="Crustacean CHH/MIH/GIH neurohormone"/>
    <property type="match status" value="1"/>
</dbReference>
<dbReference type="PANTHER" id="PTHR35981">
    <property type="entry name" value="ION TRANSPORT PEPTIDE, ISOFORM C"/>
    <property type="match status" value="1"/>
</dbReference>
<evidence type="ECO:0000313" key="4">
    <source>
        <dbReference type="EMBL" id="KAL3101862.1"/>
    </source>
</evidence>
<evidence type="ECO:0000256" key="3">
    <source>
        <dbReference type="SAM" id="Phobius"/>
    </source>
</evidence>
<dbReference type="PANTHER" id="PTHR35981:SF2">
    <property type="entry name" value="ION TRANSPORT PEPTIDE, ISOFORM C"/>
    <property type="match status" value="1"/>
</dbReference>
<name>A0ABD2KGD3_HETSC</name>
<keyword evidence="3" id="KW-0472">Membrane</keyword>
<dbReference type="InterPro" id="IPR031098">
    <property type="entry name" value="Crust_neurohorm"/>
</dbReference>
<dbReference type="Gene3D" id="1.10.2010.10">
    <property type="entry name" value="Crustacean CHH/MIH/GIH neurohormone"/>
    <property type="match status" value="1"/>
</dbReference>
<gene>
    <name evidence="4" type="ORF">niasHS_003271</name>
</gene>
<dbReference type="Proteomes" id="UP001620645">
    <property type="component" value="Unassembled WGS sequence"/>
</dbReference>
<comment type="caution">
    <text evidence="4">The sequence shown here is derived from an EMBL/GenBank/DDBJ whole genome shotgun (WGS) entry which is preliminary data.</text>
</comment>
<sequence length="343" mass="38852">MTGIRLGEQEKGEERTNEFCRSFSPRLQLALEYSHQGEVEPSEPEADDELELLLAEVSVLPVSVVSSVVADFSAPRSPWLPLSASHSPPTRPPLSSPRHVATVKEKQQILDFRVEFFGDADHFMKFKVLVNAEPRIAFFPQRISRIPSLFVAKMLKNETAAKFAFCQWSSPNSMRPNFGGIPKKLNLATLLLLLLVFLTFGQANVTDAARRIYRVRSNSVEKLHNRTTKKCLTERDPIMRIMADQLCELCHGMFSHVNPNLRAQCSSKCYKNAQFRKCLEMYTALPEGHPGGTVETKRNEEKGAEGRETGQWQWAQSERTTDEAKRNGRQKGDKRTVAIVKYL</sequence>
<evidence type="ECO:0000256" key="1">
    <source>
        <dbReference type="ARBA" id="ARBA00005447"/>
    </source>
</evidence>